<sequence length="43" mass="4753">QLFTDSKNSEPILLNFGKCVIALEEFNGHKHHAVSKQNGMVNG</sequence>
<dbReference type="AlphaFoldDB" id="A0A4Y2B5J5"/>
<proteinExistence type="predicted"/>
<accession>A0A4Y2B5J5</accession>
<organism evidence="1 2">
    <name type="scientific">Araneus ventricosus</name>
    <name type="common">Orbweaver spider</name>
    <name type="synonym">Epeira ventricosa</name>
    <dbReference type="NCBI Taxonomy" id="182803"/>
    <lineage>
        <taxon>Eukaryota</taxon>
        <taxon>Metazoa</taxon>
        <taxon>Ecdysozoa</taxon>
        <taxon>Arthropoda</taxon>
        <taxon>Chelicerata</taxon>
        <taxon>Arachnida</taxon>
        <taxon>Araneae</taxon>
        <taxon>Araneomorphae</taxon>
        <taxon>Entelegynae</taxon>
        <taxon>Araneoidea</taxon>
        <taxon>Araneidae</taxon>
        <taxon>Araneus</taxon>
    </lineage>
</organism>
<keyword evidence="2" id="KW-1185">Reference proteome</keyword>
<dbReference type="EMBL" id="BGPR01082305">
    <property type="protein sequence ID" value="GBL86585.1"/>
    <property type="molecule type" value="Genomic_DNA"/>
</dbReference>
<protein>
    <submittedName>
        <fullName evidence="1">Uncharacterized protein</fullName>
    </submittedName>
</protein>
<dbReference type="Proteomes" id="UP000499080">
    <property type="component" value="Unassembled WGS sequence"/>
</dbReference>
<name>A0A4Y2B5J5_ARAVE</name>
<feature type="non-terminal residue" evidence="1">
    <location>
        <position position="1"/>
    </location>
</feature>
<gene>
    <name evidence="1" type="ORF">AVEN_49542-2_1</name>
</gene>
<reference evidence="1 2" key="1">
    <citation type="journal article" date="2019" name="Sci. Rep.">
        <title>Orb-weaving spider Araneus ventricosus genome elucidates the spidroin gene catalogue.</title>
        <authorList>
            <person name="Kono N."/>
            <person name="Nakamura H."/>
            <person name="Ohtoshi R."/>
            <person name="Moran D.A.P."/>
            <person name="Shinohara A."/>
            <person name="Yoshida Y."/>
            <person name="Fujiwara M."/>
            <person name="Mori M."/>
            <person name="Tomita M."/>
            <person name="Arakawa K."/>
        </authorList>
    </citation>
    <scope>NUCLEOTIDE SEQUENCE [LARGE SCALE GENOMIC DNA]</scope>
</reference>
<comment type="caution">
    <text evidence="1">The sequence shown here is derived from an EMBL/GenBank/DDBJ whole genome shotgun (WGS) entry which is preliminary data.</text>
</comment>
<evidence type="ECO:0000313" key="2">
    <source>
        <dbReference type="Proteomes" id="UP000499080"/>
    </source>
</evidence>
<evidence type="ECO:0000313" key="1">
    <source>
        <dbReference type="EMBL" id="GBL86585.1"/>
    </source>
</evidence>